<dbReference type="Gene3D" id="3.30.70.1350">
    <property type="entry name" value="Cation efflux protein, cytoplasmic domain"/>
    <property type="match status" value="1"/>
</dbReference>
<dbReference type="Gene3D" id="1.20.1510.10">
    <property type="entry name" value="Cation efflux protein transmembrane domain"/>
    <property type="match status" value="1"/>
</dbReference>
<dbReference type="InterPro" id="IPR036837">
    <property type="entry name" value="Cation_efflux_CTD_sf"/>
</dbReference>
<evidence type="ECO:0000313" key="9">
    <source>
        <dbReference type="EMBL" id="HIQ71694.1"/>
    </source>
</evidence>
<keyword evidence="4" id="KW-0812">Transmembrane</keyword>
<reference evidence="9" key="1">
    <citation type="submission" date="2020-10" db="EMBL/GenBank/DDBJ databases">
        <authorList>
            <person name="Gilroy R."/>
        </authorList>
    </citation>
    <scope>NUCLEOTIDE SEQUENCE</scope>
    <source>
        <strain evidence="9">ChiSxjej2B14-6234</strain>
    </source>
</reference>
<evidence type="ECO:0000313" key="10">
    <source>
        <dbReference type="Proteomes" id="UP000886887"/>
    </source>
</evidence>
<evidence type="ECO:0000256" key="4">
    <source>
        <dbReference type="ARBA" id="ARBA00022692"/>
    </source>
</evidence>
<evidence type="ECO:0000256" key="3">
    <source>
        <dbReference type="ARBA" id="ARBA00022448"/>
    </source>
</evidence>
<evidence type="ECO:0000259" key="7">
    <source>
        <dbReference type="Pfam" id="PF01545"/>
    </source>
</evidence>
<gene>
    <name evidence="9" type="ORF">IAB73_05750</name>
</gene>
<sequence length="389" mass="42185">MLVDLLVRRFVPDHQRTQDPRVRARYGALSGGVGIALNLLLFALKLLAGAVTASIAVVADAFNNLSDAGSSIVTLVGFRMAERPADDEHPFGHGRIEYLSGLFVSAAILVVGVELLKSSFDKVLHPAPTEMDLPSLCILVCAVGVKLWMSRFNRALSARIGSTAMAATAKDSLTDAVATSAVVLGVGLGSAFHLYVDGWIGLAVAGFILYTGYTTARDSLSPLLGQSPDPEFVQEITQTVLAHPEVVGIHDLIVHDYGPGQRMISLHAEVRADEDILVIHDVIDRIEMELRARFRCETTIHMDPIAVDDEATASMRARVEQAVHGVDPALSIHDFRMVVSPTHTNLIFDVCVPHRFRMTDAQVSRAVHDAVRGLDGPYFAVIRVEHGYL</sequence>
<proteinExistence type="inferred from homology"/>
<dbReference type="InterPro" id="IPR027470">
    <property type="entry name" value="Cation_efflux_CTD"/>
</dbReference>
<keyword evidence="3" id="KW-0813">Transport</keyword>
<dbReference type="Pfam" id="PF16916">
    <property type="entry name" value="ZT_dimer"/>
    <property type="match status" value="1"/>
</dbReference>
<accession>A0A9D0Z9Z3</accession>
<dbReference type="PANTHER" id="PTHR43840:SF15">
    <property type="entry name" value="MITOCHONDRIAL METAL TRANSPORTER 1-RELATED"/>
    <property type="match status" value="1"/>
</dbReference>
<dbReference type="AlphaFoldDB" id="A0A9D0Z9Z3"/>
<evidence type="ECO:0000256" key="6">
    <source>
        <dbReference type="ARBA" id="ARBA00023136"/>
    </source>
</evidence>
<dbReference type="InterPro" id="IPR002524">
    <property type="entry name" value="Cation_efflux"/>
</dbReference>
<evidence type="ECO:0000256" key="1">
    <source>
        <dbReference type="ARBA" id="ARBA00004141"/>
    </source>
</evidence>
<dbReference type="FunFam" id="1.20.1510.10:FF:000006">
    <property type="entry name" value="Divalent cation efflux transporter"/>
    <property type="match status" value="1"/>
</dbReference>
<comment type="subcellular location">
    <subcellularLocation>
        <location evidence="1">Membrane</location>
        <topology evidence="1">Multi-pass membrane protein</topology>
    </subcellularLocation>
</comment>
<keyword evidence="6" id="KW-0472">Membrane</keyword>
<keyword evidence="5" id="KW-1133">Transmembrane helix</keyword>
<comment type="caution">
    <text evidence="9">The sequence shown here is derived from an EMBL/GenBank/DDBJ whole genome shotgun (WGS) entry which is preliminary data.</text>
</comment>
<feature type="domain" description="Cation efflux protein cytoplasmic" evidence="8">
    <location>
        <begin position="228"/>
        <end position="304"/>
    </location>
</feature>
<dbReference type="PANTHER" id="PTHR43840">
    <property type="entry name" value="MITOCHONDRIAL METAL TRANSPORTER 1-RELATED"/>
    <property type="match status" value="1"/>
</dbReference>
<reference evidence="9" key="2">
    <citation type="journal article" date="2021" name="PeerJ">
        <title>Extensive microbial diversity within the chicken gut microbiome revealed by metagenomics and culture.</title>
        <authorList>
            <person name="Gilroy R."/>
            <person name="Ravi A."/>
            <person name="Getino M."/>
            <person name="Pursley I."/>
            <person name="Horton D.L."/>
            <person name="Alikhan N.F."/>
            <person name="Baker D."/>
            <person name="Gharbi K."/>
            <person name="Hall N."/>
            <person name="Watson M."/>
            <person name="Adriaenssens E.M."/>
            <person name="Foster-Nyarko E."/>
            <person name="Jarju S."/>
            <person name="Secka A."/>
            <person name="Antonio M."/>
            <person name="Oren A."/>
            <person name="Chaudhuri R.R."/>
            <person name="La Ragione R."/>
            <person name="Hildebrand F."/>
            <person name="Pallen M.J."/>
        </authorList>
    </citation>
    <scope>NUCLEOTIDE SEQUENCE</scope>
    <source>
        <strain evidence="9">ChiSxjej2B14-6234</strain>
    </source>
</reference>
<dbReference type="EMBL" id="DVFJ01000017">
    <property type="protein sequence ID" value="HIQ71694.1"/>
    <property type="molecule type" value="Genomic_DNA"/>
</dbReference>
<evidence type="ECO:0000256" key="2">
    <source>
        <dbReference type="ARBA" id="ARBA00008114"/>
    </source>
</evidence>
<evidence type="ECO:0000259" key="8">
    <source>
        <dbReference type="Pfam" id="PF16916"/>
    </source>
</evidence>
<comment type="similarity">
    <text evidence="2">Belongs to the cation diffusion facilitator (CDF) transporter (TC 2.A.4) family.</text>
</comment>
<dbReference type="SUPFAM" id="SSF161111">
    <property type="entry name" value="Cation efflux protein transmembrane domain-like"/>
    <property type="match status" value="1"/>
</dbReference>
<protein>
    <submittedName>
        <fullName evidence="9">Cation transporter</fullName>
    </submittedName>
</protein>
<organism evidence="9 10">
    <name type="scientific">Candidatus Onthenecus intestinigallinarum</name>
    <dbReference type="NCBI Taxonomy" id="2840875"/>
    <lineage>
        <taxon>Bacteria</taxon>
        <taxon>Bacillati</taxon>
        <taxon>Bacillota</taxon>
        <taxon>Clostridia</taxon>
        <taxon>Eubacteriales</taxon>
        <taxon>Candidatus Onthenecus</taxon>
    </lineage>
</organism>
<dbReference type="SUPFAM" id="SSF160240">
    <property type="entry name" value="Cation efflux protein cytoplasmic domain-like"/>
    <property type="match status" value="1"/>
</dbReference>
<dbReference type="GO" id="GO:0016020">
    <property type="term" value="C:membrane"/>
    <property type="evidence" value="ECO:0007669"/>
    <property type="project" value="UniProtKB-SubCell"/>
</dbReference>
<dbReference type="Proteomes" id="UP000886887">
    <property type="component" value="Unassembled WGS sequence"/>
</dbReference>
<feature type="domain" description="Cation efflux protein transmembrane" evidence="7">
    <location>
        <begin position="33"/>
        <end position="224"/>
    </location>
</feature>
<dbReference type="InterPro" id="IPR050291">
    <property type="entry name" value="CDF_Transporter"/>
</dbReference>
<dbReference type="InterPro" id="IPR058533">
    <property type="entry name" value="Cation_efflux_TM"/>
</dbReference>
<dbReference type="InterPro" id="IPR027469">
    <property type="entry name" value="Cation_efflux_TMD_sf"/>
</dbReference>
<dbReference type="GO" id="GO:0008324">
    <property type="term" value="F:monoatomic cation transmembrane transporter activity"/>
    <property type="evidence" value="ECO:0007669"/>
    <property type="project" value="InterPro"/>
</dbReference>
<dbReference type="Pfam" id="PF01545">
    <property type="entry name" value="Cation_efflux"/>
    <property type="match status" value="1"/>
</dbReference>
<dbReference type="NCBIfam" id="TIGR01297">
    <property type="entry name" value="CDF"/>
    <property type="match status" value="1"/>
</dbReference>
<evidence type="ECO:0000256" key="5">
    <source>
        <dbReference type="ARBA" id="ARBA00022989"/>
    </source>
</evidence>
<name>A0A9D0Z9Z3_9FIRM</name>